<dbReference type="AlphaFoldDB" id="A0A6L5P5Y2"/>
<organism evidence="4 5">
    <name type="scientific">Limosilactobacillus reuteri</name>
    <name type="common">Lactobacillus reuteri</name>
    <dbReference type="NCBI Taxonomy" id="1598"/>
    <lineage>
        <taxon>Bacteria</taxon>
        <taxon>Bacillati</taxon>
        <taxon>Bacillota</taxon>
        <taxon>Bacilli</taxon>
        <taxon>Lactobacillales</taxon>
        <taxon>Lactobacillaceae</taxon>
        <taxon>Limosilactobacillus</taxon>
    </lineage>
</organism>
<dbReference type="InterPro" id="IPR027607">
    <property type="entry name" value="Surf_Exclu_SEC10/PgrA"/>
</dbReference>
<feature type="region of interest" description="Disordered" evidence="3">
    <location>
        <begin position="718"/>
        <end position="866"/>
    </location>
</feature>
<dbReference type="EMBL" id="WJNA01000028">
    <property type="protein sequence ID" value="MRH09744.1"/>
    <property type="molecule type" value="Genomic_DNA"/>
</dbReference>
<dbReference type="Pfam" id="PF19258">
    <property type="entry name" value="KxYKxGKxW_sig"/>
    <property type="match status" value="1"/>
</dbReference>
<dbReference type="PANTHER" id="PTHR47270">
    <property type="entry name" value="PROTEIN MLP1-LIKE"/>
    <property type="match status" value="1"/>
</dbReference>
<accession>A0A6L5P5Y2</accession>
<feature type="compositionally biased region" description="Low complexity" evidence="3">
    <location>
        <begin position="133"/>
        <end position="147"/>
    </location>
</feature>
<evidence type="ECO:0000256" key="2">
    <source>
        <dbReference type="SAM" id="Coils"/>
    </source>
</evidence>
<feature type="compositionally biased region" description="Polar residues" evidence="3">
    <location>
        <begin position="817"/>
        <end position="828"/>
    </location>
</feature>
<keyword evidence="2" id="KW-0175">Coiled coil</keyword>
<dbReference type="InterPro" id="IPR022263">
    <property type="entry name" value="KxYKxGKxW"/>
</dbReference>
<evidence type="ECO:0000256" key="1">
    <source>
        <dbReference type="ARBA" id="ARBA00022729"/>
    </source>
</evidence>
<sequence>MMKEHINFNTVAKEHKKLYKSGKTWMAATLMTVGLAGGAMLAGTTTANADEVTPVQSAGTIQANQQATDPELANAQSDAQKQQSTIDSANAQLKDQQNQLSEAQGQQSSAQQELDQAKRAQQAATQNDPAVKQAQADVNQAQQQVDNQQQVVNDAQTAVNNDSQNIQSATSAVSQASQAVDQARQTATDAINQAAAQQANEAQNKIDQLESQGKAQASQNLDNQINNVSGQVTDTQNDVNNTNSKISDLQGQVKNLQDQEKNTQTDPNIKTVPNGVIDTSKSLLENVARNNLWAPRDMNANTNGNVVEQNIYVSPDNDKGNMSGANRSHDADVSSSAYDPYYTTNFDGINGQMTDSQKQELAILLMNEINHAREDRGLNPFTMTEQKYNQAQVRASQHSAQVLDHNDNDIMTAFGQDQYECLAYIPVNGGGNMLALFNNAGSTLSSMLNADASSDWGHRENFLEDTGDLNYDAAFGFHLTDDGQYYVLTFDYDGPARNNTPNMMDRIAQYQAMGPITGDAKIVDNSAKINDLNNQISNLQNTLSSQTSKLQSLQSQLQNLQAQKSNVQFDLNQLSSDQQAEYNNAKETLNTVNDWKQGQLSNLDSNSNVQEALNKLGSAKSNLESVKSTKAEDETKLQQAKDGLTSLNQVLATKQSALDNAEQKANASANQAVKDAQKKLDTINGKIADLQNAIATTKSTISNAQAQLDKDNQKIADIKNNQKPAKPDTGKDEGNKGTTTPTDPSKDDNKGSETTNPTNPVKPDDGKKDDNQGTTPVEPSKPSDGNKGNVTPTDPNKDNKGSETTNPTTPSNPTTPAQPDTGNASISGQAGHKPATSDKGSEVSDNTDTKPTIVLPTTDKENGSAVSGAQGQYINVVSKDSVALQGSRSGIQAPATPVTTNVSFGTKEGTMMTREEYKAQQAKLPQTSDSNNEKNIAVAGLGILAATTFTTMFGVAKKRHN</sequence>
<feature type="coiled-coil region" evidence="2">
    <location>
        <begin position="522"/>
        <end position="577"/>
    </location>
</feature>
<feature type="region of interest" description="Disordered" evidence="3">
    <location>
        <begin position="94"/>
        <end position="147"/>
    </location>
</feature>
<feature type="compositionally biased region" description="Basic and acidic residues" evidence="3">
    <location>
        <begin position="762"/>
        <end position="771"/>
    </location>
</feature>
<dbReference type="RefSeq" id="WP_153705219.1">
    <property type="nucleotide sequence ID" value="NZ_WJNA01000028.1"/>
</dbReference>
<feature type="compositionally biased region" description="Low complexity" evidence="3">
    <location>
        <begin position="804"/>
        <end position="815"/>
    </location>
</feature>
<evidence type="ECO:0000313" key="4">
    <source>
        <dbReference type="EMBL" id="MRH09744.1"/>
    </source>
</evidence>
<proteinExistence type="predicted"/>
<dbReference type="NCBIfam" id="TIGR03715">
    <property type="entry name" value="KxYKxGKxW"/>
    <property type="match status" value="1"/>
</dbReference>
<gene>
    <name evidence="4" type="ORF">GIX81_09940</name>
</gene>
<dbReference type="PANTHER" id="PTHR47270:SF3">
    <property type="entry name" value="HYPOTETICAL PROTEIN"/>
    <property type="match status" value="1"/>
</dbReference>
<dbReference type="NCBIfam" id="TIGR04320">
    <property type="entry name" value="Surf_Exclu_PgrA"/>
    <property type="match status" value="1"/>
</dbReference>
<feature type="compositionally biased region" description="Basic and acidic residues" evidence="3">
    <location>
        <begin position="725"/>
        <end position="735"/>
    </location>
</feature>
<comment type="caution">
    <text evidence="4">The sequence shown here is derived from an EMBL/GenBank/DDBJ whole genome shotgun (WGS) entry which is preliminary data.</text>
</comment>
<evidence type="ECO:0000256" key="3">
    <source>
        <dbReference type="SAM" id="MobiDB-lite"/>
    </source>
</evidence>
<feature type="compositionally biased region" description="Low complexity" evidence="3">
    <location>
        <begin position="99"/>
        <end position="114"/>
    </location>
</feature>
<feature type="region of interest" description="Disordered" evidence="3">
    <location>
        <begin position="191"/>
        <end position="217"/>
    </location>
</feature>
<feature type="compositionally biased region" description="Low complexity" evidence="3">
    <location>
        <begin position="191"/>
        <end position="203"/>
    </location>
</feature>
<name>A0A6L5P5Y2_LIMRT</name>
<evidence type="ECO:0000313" key="5">
    <source>
        <dbReference type="Proteomes" id="UP000472879"/>
    </source>
</evidence>
<feature type="compositionally biased region" description="Polar residues" evidence="3">
    <location>
        <begin position="205"/>
        <end position="217"/>
    </location>
</feature>
<dbReference type="Proteomes" id="UP000472879">
    <property type="component" value="Unassembled WGS sequence"/>
</dbReference>
<reference evidence="4 5" key="1">
    <citation type="submission" date="2019-11" db="EMBL/GenBank/DDBJ databases">
        <title>Draft genome sequence of 12 host-associated Lactobacillus reuteri rodent strains.</title>
        <authorList>
            <person name="Zhang S."/>
            <person name="Ozcam M."/>
            <person name="Van Pijkeren J.P."/>
        </authorList>
    </citation>
    <scope>NUCLEOTIDE SEQUENCE [LARGE SCALE GENOMIC DNA]</scope>
    <source>
        <strain evidence="4 5">Lr4020</strain>
    </source>
</reference>
<protein>
    <submittedName>
        <fullName evidence="4">SEC10/PgrA surface exclusion domain-containing protein</fullName>
    </submittedName>
</protein>
<keyword evidence="1" id="KW-0732">Signal</keyword>